<evidence type="ECO:0000259" key="1">
    <source>
        <dbReference type="Pfam" id="PF03992"/>
    </source>
</evidence>
<dbReference type="Proteomes" id="UP000254134">
    <property type="component" value="Unassembled WGS sequence"/>
</dbReference>
<name>A0A7M2YY22_9ACTN</name>
<keyword evidence="3" id="KW-1185">Reference proteome</keyword>
<dbReference type="SUPFAM" id="SSF54909">
    <property type="entry name" value="Dimeric alpha+beta barrel"/>
    <property type="match status" value="1"/>
</dbReference>
<gene>
    <name evidence="2" type="ORF">Gocc_1954</name>
</gene>
<dbReference type="GO" id="GO:0004497">
    <property type="term" value="F:monooxygenase activity"/>
    <property type="evidence" value="ECO:0007669"/>
    <property type="project" value="UniProtKB-KW"/>
</dbReference>
<comment type="caution">
    <text evidence="2">The sequence shown here is derived from an EMBL/GenBank/DDBJ whole genome shotgun (WGS) entry which is preliminary data.</text>
</comment>
<accession>A0A7M2YY22</accession>
<reference evidence="3" key="2">
    <citation type="journal article" date="2019" name="MicrobiologyOpen">
        <title>High-quality draft genome sequence of Gaiella occulta isolated from a 150 meter deep mineral water borehole and comparison with the genome sequences of other deep-branching lineages of the phylum Actinobacteria.</title>
        <authorList>
            <person name="Severino R."/>
            <person name="Froufe H.J.C."/>
            <person name="Barroso C."/>
            <person name="Albuquerque L."/>
            <person name="Lobo-da-Cunha A."/>
            <person name="da Costa M.S."/>
            <person name="Egas C."/>
        </authorList>
    </citation>
    <scope>NUCLEOTIDE SEQUENCE [LARGE SCALE GENOMIC DNA]</scope>
    <source>
        <strain evidence="3">F2-233</strain>
    </source>
</reference>
<organism evidence="2 3">
    <name type="scientific">Gaiella occulta</name>
    <dbReference type="NCBI Taxonomy" id="1002870"/>
    <lineage>
        <taxon>Bacteria</taxon>
        <taxon>Bacillati</taxon>
        <taxon>Actinomycetota</taxon>
        <taxon>Thermoleophilia</taxon>
        <taxon>Gaiellales</taxon>
        <taxon>Gaiellaceae</taxon>
        <taxon>Gaiella</taxon>
    </lineage>
</organism>
<evidence type="ECO:0000313" key="2">
    <source>
        <dbReference type="EMBL" id="RDI74378.1"/>
    </source>
</evidence>
<evidence type="ECO:0000313" key="3">
    <source>
        <dbReference type="Proteomes" id="UP000254134"/>
    </source>
</evidence>
<feature type="domain" description="ABM" evidence="1">
    <location>
        <begin position="6"/>
        <end position="62"/>
    </location>
</feature>
<dbReference type="AlphaFoldDB" id="A0A7M2YY22"/>
<proteinExistence type="predicted"/>
<reference evidence="2 3" key="1">
    <citation type="submission" date="2018-07" db="EMBL/GenBank/DDBJ databases">
        <title>High-quality-draft genome sequence of Gaiella occulta.</title>
        <authorList>
            <person name="Severino R."/>
            <person name="Froufe H.J.C."/>
            <person name="Rainey F.A."/>
            <person name="Barroso C."/>
            <person name="Albuquerque L."/>
            <person name="Lobo-Da-Cunha A."/>
            <person name="Da Costa M.S."/>
            <person name="Egas C."/>
        </authorList>
    </citation>
    <scope>NUCLEOTIDE SEQUENCE [LARGE SCALE GENOMIC DNA]</scope>
    <source>
        <strain evidence="2 3">F2-233</strain>
    </source>
</reference>
<sequence>MQALEMARFRVAPERVTEMREKRKVALEALRGEFPGLVSEQLVRLDERTWMDLIVWDTRETADTAAERAPQIPEAAAYFGALDEVVAMEHGEVVHSG</sequence>
<keyword evidence="2" id="KW-0560">Oxidoreductase</keyword>
<dbReference type="EMBL" id="QQZY01000004">
    <property type="protein sequence ID" value="RDI74378.1"/>
    <property type="molecule type" value="Genomic_DNA"/>
</dbReference>
<dbReference type="InterPro" id="IPR011008">
    <property type="entry name" value="Dimeric_a/b-barrel"/>
</dbReference>
<keyword evidence="2" id="KW-0503">Monooxygenase</keyword>
<dbReference type="InterPro" id="IPR007138">
    <property type="entry name" value="ABM_dom"/>
</dbReference>
<dbReference type="Pfam" id="PF03992">
    <property type="entry name" value="ABM"/>
    <property type="match status" value="1"/>
</dbReference>
<protein>
    <submittedName>
        <fullName evidence="2">Antibiotic biosynthesis monooxygenase</fullName>
    </submittedName>
</protein>